<comment type="caution">
    <text evidence="2">The sequence shown here is derived from an EMBL/GenBank/DDBJ whole genome shotgun (WGS) entry which is preliminary data.</text>
</comment>
<reference evidence="2" key="1">
    <citation type="journal article" date="2019" name="bioRxiv">
        <title>The Genome of the Zebra Mussel, Dreissena polymorpha: A Resource for Invasive Species Research.</title>
        <authorList>
            <person name="McCartney M.A."/>
            <person name="Auch B."/>
            <person name="Kono T."/>
            <person name="Mallez S."/>
            <person name="Zhang Y."/>
            <person name="Obille A."/>
            <person name="Becker A."/>
            <person name="Abrahante J.E."/>
            <person name="Garbe J."/>
            <person name="Badalamenti J.P."/>
            <person name="Herman A."/>
            <person name="Mangelson H."/>
            <person name="Liachko I."/>
            <person name="Sullivan S."/>
            <person name="Sone E.D."/>
            <person name="Koren S."/>
            <person name="Silverstein K.A.T."/>
            <person name="Beckman K.B."/>
            <person name="Gohl D.M."/>
        </authorList>
    </citation>
    <scope>NUCLEOTIDE SEQUENCE</scope>
    <source>
        <strain evidence="2">Duluth1</strain>
        <tissue evidence="2">Whole animal</tissue>
    </source>
</reference>
<evidence type="ECO:0000256" key="1">
    <source>
        <dbReference type="SAM" id="MobiDB-lite"/>
    </source>
</evidence>
<dbReference type="EMBL" id="JAIWYP010000006">
    <property type="protein sequence ID" value="KAH3814489.1"/>
    <property type="molecule type" value="Genomic_DNA"/>
</dbReference>
<keyword evidence="3" id="KW-1185">Reference proteome</keyword>
<evidence type="ECO:0000313" key="2">
    <source>
        <dbReference type="EMBL" id="KAH3814489.1"/>
    </source>
</evidence>
<dbReference type="AlphaFoldDB" id="A0A9D4JL98"/>
<proteinExistence type="predicted"/>
<gene>
    <name evidence="2" type="ORF">DPMN_142990</name>
</gene>
<feature type="region of interest" description="Disordered" evidence="1">
    <location>
        <begin position="1"/>
        <end position="28"/>
    </location>
</feature>
<accession>A0A9D4JL98</accession>
<sequence>MPRGRGRKRTYTETVEEPQEDDFRFLQPDPGRSFIDFERIIRASQIVPNNNARNVEGCGVSGESASTLSCPVIENA</sequence>
<name>A0A9D4JL98_DREPO</name>
<evidence type="ECO:0000313" key="3">
    <source>
        <dbReference type="Proteomes" id="UP000828390"/>
    </source>
</evidence>
<reference evidence="2" key="2">
    <citation type="submission" date="2020-11" db="EMBL/GenBank/DDBJ databases">
        <authorList>
            <person name="McCartney M.A."/>
            <person name="Auch B."/>
            <person name="Kono T."/>
            <person name="Mallez S."/>
            <person name="Becker A."/>
            <person name="Gohl D.M."/>
            <person name="Silverstein K.A.T."/>
            <person name="Koren S."/>
            <person name="Bechman K.B."/>
            <person name="Herman A."/>
            <person name="Abrahante J.E."/>
            <person name="Garbe J."/>
        </authorList>
    </citation>
    <scope>NUCLEOTIDE SEQUENCE</scope>
    <source>
        <strain evidence="2">Duluth1</strain>
        <tissue evidence="2">Whole animal</tissue>
    </source>
</reference>
<protein>
    <submittedName>
        <fullName evidence="2">Uncharacterized protein</fullName>
    </submittedName>
</protein>
<organism evidence="2 3">
    <name type="scientific">Dreissena polymorpha</name>
    <name type="common">Zebra mussel</name>
    <name type="synonym">Mytilus polymorpha</name>
    <dbReference type="NCBI Taxonomy" id="45954"/>
    <lineage>
        <taxon>Eukaryota</taxon>
        <taxon>Metazoa</taxon>
        <taxon>Spiralia</taxon>
        <taxon>Lophotrochozoa</taxon>
        <taxon>Mollusca</taxon>
        <taxon>Bivalvia</taxon>
        <taxon>Autobranchia</taxon>
        <taxon>Heteroconchia</taxon>
        <taxon>Euheterodonta</taxon>
        <taxon>Imparidentia</taxon>
        <taxon>Neoheterodontei</taxon>
        <taxon>Myida</taxon>
        <taxon>Dreissenoidea</taxon>
        <taxon>Dreissenidae</taxon>
        <taxon>Dreissena</taxon>
    </lineage>
</organism>
<dbReference type="Proteomes" id="UP000828390">
    <property type="component" value="Unassembled WGS sequence"/>
</dbReference>